<dbReference type="SUPFAM" id="SSF48334">
    <property type="entry name" value="DNA repair protein MutS, domain III"/>
    <property type="match status" value="1"/>
</dbReference>
<evidence type="ECO:0000259" key="5">
    <source>
        <dbReference type="SMART" id="SM00534"/>
    </source>
</evidence>
<organism evidence="6 7">
    <name type="scientific">Faecalicatena orotica</name>
    <dbReference type="NCBI Taxonomy" id="1544"/>
    <lineage>
        <taxon>Bacteria</taxon>
        <taxon>Bacillati</taxon>
        <taxon>Bacillota</taxon>
        <taxon>Clostridia</taxon>
        <taxon>Lachnospirales</taxon>
        <taxon>Lachnospiraceae</taxon>
        <taxon>Faecalicatena</taxon>
    </lineage>
</organism>
<dbReference type="PANTHER" id="PTHR11361:SF99">
    <property type="entry name" value="DNA MISMATCH REPAIR PROTEIN"/>
    <property type="match status" value="1"/>
</dbReference>
<dbReference type="GO" id="GO:0005829">
    <property type="term" value="C:cytosol"/>
    <property type="evidence" value="ECO:0007669"/>
    <property type="project" value="TreeGrafter"/>
</dbReference>
<dbReference type="InterPro" id="IPR036187">
    <property type="entry name" value="DNA_mismatch_repair_MutS_sf"/>
</dbReference>
<dbReference type="Proteomes" id="UP000245845">
    <property type="component" value="Unassembled WGS sequence"/>
</dbReference>
<keyword evidence="7" id="KW-1185">Reference proteome</keyword>
<evidence type="ECO:0000313" key="7">
    <source>
        <dbReference type="Proteomes" id="UP000245845"/>
    </source>
</evidence>
<dbReference type="Gene3D" id="3.40.50.300">
    <property type="entry name" value="P-loop containing nucleotide triphosphate hydrolases"/>
    <property type="match status" value="1"/>
</dbReference>
<feature type="transmembrane region" description="Helical" evidence="4">
    <location>
        <begin position="51"/>
        <end position="70"/>
    </location>
</feature>
<dbReference type="InterPro" id="IPR027417">
    <property type="entry name" value="P-loop_NTPase"/>
</dbReference>
<keyword evidence="1" id="KW-0547">Nucleotide-binding</keyword>
<dbReference type="Pfam" id="PF00488">
    <property type="entry name" value="MutS_V"/>
    <property type="match status" value="1"/>
</dbReference>
<dbReference type="InterPro" id="IPR000432">
    <property type="entry name" value="DNA_mismatch_repair_MutS_C"/>
</dbReference>
<dbReference type="AlphaFoldDB" id="A0A2Y9BCK1"/>
<dbReference type="SUPFAM" id="SSF52540">
    <property type="entry name" value="P-loop containing nucleoside triphosphate hydrolases"/>
    <property type="match status" value="1"/>
</dbReference>
<keyword evidence="2" id="KW-0067">ATP-binding</keyword>
<gene>
    <name evidence="6" type="ORF">A8806_102152</name>
</gene>
<proteinExistence type="predicted"/>
<dbReference type="InterPro" id="IPR007696">
    <property type="entry name" value="DNA_mismatch_repair_MutS_core"/>
</dbReference>
<name>A0A2Y9BCK1_9FIRM</name>
<keyword evidence="4" id="KW-0472">Membrane</keyword>
<evidence type="ECO:0000256" key="1">
    <source>
        <dbReference type="ARBA" id="ARBA00022741"/>
    </source>
</evidence>
<feature type="domain" description="DNA mismatch repair proteins mutS family" evidence="5">
    <location>
        <begin position="415"/>
        <end position="589"/>
    </location>
</feature>
<comment type="caution">
    <text evidence="6">The sequence shown here is derived from an EMBL/GenBank/DDBJ whole genome shotgun (WGS) entry which is preliminary data.</text>
</comment>
<dbReference type="InterPro" id="IPR045076">
    <property type="entry name" value="MutS"/>
</dbReference>
<keyword evidence="4" id="KW-0812">Transmembrane</keyword>
<evidence type="ECO:0000256" key="2">
    <source>
        <dbReference type="ARBA" id="ARBA00022840"/>
    </source>
</evidence>
<dbReference type="Gene3D" id="1.10.1420.10">
    <property type="match status" value="1"/>
</dbReference>
<dbReference type="SMART" id="SM00534">
    <property type="entry name" value="MUTSac"/>
    <property type="match status" value="1"/>
</dbReference>
<keyword evidence="4" id="KW-1133">Transmembrane helix</keyword>
<dbReference type="GO" id="GO:0030983">
    <property type="term" value="F:mismatched DNA binding"/>
    <property type="evidence" value="ECO:0007669"/>
    <property type="project" value="InterPro"/>
</dbReference>
<dbReference type="EMBL" id="QGDL01000002">
    <property type="protein sequence ID" value="PWJ31296.1"/>
    <property type="molecule type" value="Genomic_DNA"/>
</dbReference>
<feature type="transmembrane region" description="Helical" evidence="4">
    <location>
        <begin position="236"/>
        <end position="255"/>
    </location>
</feature>
<feature type="transmembrane region" description="Helical" evidence="4">
    <location>
        <begin position="21"/>
        <end position="45"/>
    </location>
</feature>
<dbReference type="PANTHER" id="PTHR11361">
    <property type="entry name" value="DNA MISMATCH REPAIR PROTEIN MUTS FAMILY MEMBER"/>
    <property type="match status" value="1"/>
</dbReference>
<dbReference type="RefSeq" id="WP_181368585.1">
    <property type="nucleotide sequence ID" value="NZ_BAAACK010000006.1"/>
</dbReference>
<sequence>MQQCLETEIKRREAALAEYNRTANIIGIFKVIWIVMCGITVYQVWTNHFPLKLLLLLCAEIIVFILSHLYHIRELERAGHEAGLIRIAKKNISRITGGWCSFEDTGKEFIDYNHDYSSDLDIVGRNSLFQYLNSTNTYYGRQRLASDLLSPGFSNEEIRERQEAVSELGSDYAWTSQIEYLSSKIGIDASFPELISELQGQKHFIEGMPVKWLASLSRILTITAVLLSLLTRDTLISAAAGVMMIFQLLIWSVGFSKINRYLGIMLKLPYKIARYDDMIQEIAGYNFHSEKLKQIQAVVSSAQEAIHSLSRISGNISQCQNGIVRTILNILFLWDYKNAFDLDRWKQEHGASTESWFAALGELESLISFSNLPRCLSTSCIPVISAHPNILEARGMGHPLLNNTQRVCNDLNLDNHIFIISGSNMSGKTTFMRTAGINMILANAGSCVCAQQMTFTPMNVITSMRIADELTEGISTFYAELKRIKKIIDAAKAGTCQLFLIDEIFRGTNSADRLKGAEEVIKTLCALGISGMITTHDLEVCKLSASFRRIVNYSFNEHYTDGEICFDYKIKNGVSKTTNAEYLLKKVGIL</sequence>
<dbReference type="GO" id="GO:0006298">
    <property type="term" value="P:mismatch repair"/>
    <property type="evidence" value="ECO:0007669"/>
    <property type="project" value="InterPro"/>
</dbReference>
<keyword evidence="3" id="KW-0238">DNA-binding</keyword>
<accession>A0A2Y9BCK1</accession>
<reference evidence="6 7" key="1">
    <citation type="submission" date="2018-05" db="EMBL/GenBank/DDBJ databases">
        <title>The Hungate 1000. A catalogue of reference genomes from the rumen microbiome.</title>
        <authorList>
            <person name="Kelly W."/>
        </authorList>
    </citation>
    <scope>NUCLEOTIDE SEQUENCE [LARGE SCALE GENOMIC DNA]</scope>
    <source>
        <strain evidence="6 7">NLAE-zl-C242</strain>
    </source>
</reference>
<dbReference type="GO" id="GO:0140664">
    <property type="term" value="F:ATP-dependent DNA damage sensor activity"/>
    <property type="evidence" value="ECO:0007669"/>
    <property type="project" value="InterPro"/>
</dbReference>
<dbReference type="GO" id="GO:0005524">
    <property type="term" value="F:ATP binding"/>
    <property type="evidence" value="ECO:0007669"/>
    <property type="project" value="UniProtKB-KW"/>
</dbReference>
<protein>
    <submittedName>
        <fullName evidence="6">DNA mismatch repair ATPase MutS</fullName>
    </submittedName>
</protein>
<evidence type="ECO:0000256" key="4">
    <source>
        <dbReference type="SAM" id="Phobius"/>
    </source>
</evidence>
<evidence type="ECO:0000313" key="6">
    <source>
        <dbReference type="EMBL" id="PWJ31296.1"/>
    </source>
</evidence>
<evidence type="ECO:0000256" key="3">
    <source>
        <dbReference type="ARBA" id="ARBA00023125"/>
    </source>
</evidence>
<dbReference type="Pfam" id="PF05192">
    <property type="entry name" value="MutS_III"/>
    <property type="match status" value="1"/>
</dbReference>